<dbReference type="InterPro" id="IPR016181">
    <property type="entry name" value="Acyl_CoA_acyltransferase"/>
</dbReference>
<dbReference type="Proteomes" id="UP001156691">
    <property type="component" value="Unassembled WGS sequence"/>
</dbReference>
<dbReference type="Gene3D" id="3.40.630.30">
    <property type="match status" value="1"/>
</dbReference>
<reference evidence="3" key="1">
    <citation type="journal article" date="2019" name="Int. J. Syst. Evol. Microbiol.">
        <title>The Global Catalogue of Microorganisms (GCM) 10K type strain sequencing project: providing services to taxonomists for standard genome sequencing and annotation.</title>
        <authorList>
            <consortium name="The Broad Institute Genomics Platform"/>
            <consortium name="The Broad Institute Genome Sequencing Center for Infectious Disease"/>
            <person name="Wu L."/>
            <person name="Ma J."/>
        </authorList>
    </citation>
    <scope>NUCLEOTIDE SEQUENCE [LARGE SCALE GENOMIC DNA]</scope>
    <source>
        <strain evidence="3">NBRC 112416</strain>
    </source>
</reference>
<evidence type="ECO:0000259" key="1">
    <source>
        <dbReference type="Pfam" id="PF13480"/>
    </source>
</evidence>
<protein>
    <recommendedName>
        <fullName evidence="1">BioF2-like acetyltransferase domain-containing protein</fullName>
    </recommendedName>
</protein>
<accession>A0ABQ5WC65</accession>
<keyword evidence="3" id="KW-1185">Reference proteome</keyword>
<name>A0ABQ5WC65_9HYPH</name>
<comment type="caution">
    <text evidence="2">The sequence shown here is derived from an EMBL/GenBank/DDBJ whole genome shotgun (WGS) entry which is preliminary data.</text>
</comment>
<dbReference type="RefSeq" id="WP_284342925.1">
    <property type="nucleotide sequence ID" value="NZ_BSNS01000024.1"/>
</dbReference>
<sequence length="413" mass="46178">MSGETALLSSAPVMKAAAAGAAAGPIVDVGAFSVAVTSRIADVEAVWRQLEAAGVESPGQSYDFIRLWVRERAVPERDQLYLVGSVGSVPVALMALQRRTAFGVRVLTWFPGTHVGCHAPLVDRQRLAALGSEGRRAFWRALTAKIADADVVYLRAVPAESEGHDGTFDELGRAVAVDTLYRARFASWEECDRIQRSRSRRKHDRQQGERLSAMGEVAFAEMRNGDDVDQALSTMFRQRSARFKQMGIRDIFALNNFAGFYRAALRTDSHVDVRLHVLQLDGQIVATRYNIVHGERMFCLISSMSDDQAIQSGSPGKQCLLRVMQTVFDAGIRIFDMGAGFTDEKRHWCNEQTVLRQHYVALTWRGRLAVAAHERFQTTRAWIKADRRFISLRRSLGRILHRKSWQSGEVDPG</sequence>
<dbReference type="EMBL" id="BSNS01000024">
    <property type="protein sequence ID" value="GLQ57540.1"/>
    <property type="molecule type" value="Genomic_DNA"/>
</dbReference>
<evidence type="ECO:0000313" key="2">
    <source>
        <dbReference type="EMBL" id="GLQ57540.1"/>
    </source>
</evidence>
<dbReference type="InterPro" id="IPR038740">
    <property type="entry name" value="BioF2-like_GNAT_dom"/>
</dbReference>
<dbReference type="Pfam" id="PF13480">
    <property type="entry name" value="Acetyltransf_6"/>
    <property type="match status" value="1"/>
</dbReference>
<proteinExistence type="predicted"/>
<gene>
    <name evidence="2" type="ORF">GCM10010862_47990</name>
</gene>
<evidence type="ECO:0000313" key="3">
    <source>
        <dbReference type="Proteomes" id="UP001156691"/>
    </source>
</evidence>
<dbReference type="SUPFAM" id="SSF55729">
    <property type="entry name" value="Acyl-CoA N-acyltransferases (Nat)"/>
    <property type="match status" value="1"/>
</dbReference>
<organism evidence="2 3">
    <name type="scientific">Devosia nitrariae</name>
    <dbReference type="NCBI Taxonomy" id="2071872"/>
    <lineage>
        <taxon>Bacteria</taxon>
        <taxon>Pseudomonadati</taxon>
        <taxon>Pseudomonadota</taxon>
        <taxon>Alphaproteobacteria</taxon>
        <taxon>Hyphomicrobiales</taxon>
        <taxon>Devosiaceae</taxon>
        <taxon>Devosia</taxon>
    </lineage>
</organism>
<feature type="domain" description="BioF2-like acetyltransferase" evidence="1">
    <location>
        <begin position="198"/>
        <end position="346"/>
    </location>
</feature>